<name>A0ABP1RG23_9HEXA</name>
<feature type="transmembrane region" description="Helical" evidence="1">
    <location>
        <begin position="99"/>
        <end position="122"/>
    </location>
</feature>
<sequence length="191" mass="22063">MHMNTSLGIVFISAYGTLFVPFVTHDLRLGLKTYASCEALRKPPMLIMAYRTLQILQLKTTLVIGRLLIPTQTIALKLAVFSTFMIVKNGHRMRGTTVAMMIGWVVASVLIWSLVLLMGGYLHEYGIRGLKSWKYHQWESREERQVMSKFRKSCTPITLNFGKTYVIRRLTVFKFIRQITRGVFRTLMAMH</sequence>
<reference evidence="2 3" key="1">
    <citation type="submission" date="2024-08" db="EMBL/GenBank/DDBJ databases">
        <authorList>
            <person name="Cucini C."/>
            <person name="Frati F."/>
        </authorList>
    </citation>
    <scope>NUCLEOTIDE SEQUENCE [LARGE SCALE GENOMIC DNA]</scope>
</reference>
<dbReference type="EMBL" id="CAXLJM020000069">
    <property type="protein sequence ID" value="CAL8125320.1"/>
    <property type="molecule type" value="Genomic_DNA"/>
</dbReference>
<organism evidence="2 3">
    <name type="scientific">Orchesella dallaii</name>
    <dbReference type="NCBI Taxonomy" id="48710"/>
    <lineage>
        <taxon>Eukaryota</taxon>
        <taxon>Metazoa</taxon>
        <taxon>Ecdysozoa</taxon>
        <taxon>Arthropoda</taxon>
        <taxon>Hexapoda</taxon>
        <taxon>Collembola</taxon>
        <taxon>Entomobryomorpha</taxon>
        <taxon>Entomobryoidea</taxon>
        <taxon>Orchesellidae</taxon>
        <taxon>Orchesellinae</taxon>
        <taxon>Orchesella</taxon>
    </lineage>
</organism>
<feature type="transmembrane region" description="Helical" evidence="1">
    <location>
        <begin position="6"/>
        <end position="24"/>
    </location>
</feature>
<accession>A0ABP1RG23</accession>
<keyword evidence="1" id="KW-0812">Transmembrane</keyword>
<evidence type="ECO:0000313" key="3">
    <source>
        <dbReference type="Proteomes" id="UP001642540"/>
    </source>
</evidence>
<keyword evidence="1" id="KW-1133">Transmembrane helix</keyword>
<proteinExistence type="predicted"/>
<feature type="transmembrane region" description="Helical" evidence="1">
    <location>
        <begin position="67"/>
        <end position="87"/>
    </location>
</feature>
<keyword evidence="1" id="KW-0472">Membrane</keyword>
<keyword evidence="3" id="KW-1185">Reference proteome</keyword>
<evidence type="ECO:0000313" key="2">
    <source>
        <dbReference type="EMBL" id="CAL8125320.1"/>
    </source>
</evidence>
<gene>
    <name evidence="2" type="ORF">ODALV1_LOCUS20927</name>
</gene>
<comment type="caution">
    <text evidence="2">The sequence shown here is derived from an EMBL/GenBank/DDBJ whole genome shotgun (WGS) entry which is preliminary data.</text>
</comment>
<protein>
    <submittedName>
        <fullName evidence="2">Uncharacterized protein</fullName>
    </submittedName>
</protein>
<dbReference type="Proteomes" id="UP001642540">
    <property type="component" value="Unassembled WGS sequence"/>
</dbReference>
<evidence type="ECO:0000256" key="1">
    <source>
        <dbReference type="SAM" id="Phobius"/>
    </source>
</evidence>